<protein>
    <recommendedName>
        <fullName evidence="6">PucR family transcriptional regulator</fullName>
    </recommendedName>
</protein>
<dbReference type="Proteomes" id="UP001055149">
    <property type="component" value="Unassembled WGS sequence"/>
</dbReference>
<name>A0ABQ5JH58_9LACO</name>
<organism evidence="4 5">
    <name type="scientific">Ligilactobacillus pabuli</name>
    <dbReference type="NCBI Taxonomy" id="2886039"/>
    <lineage>
        <taxon>Bacteria</taxon>
        <taxon>Bacillati</taxon>
        <taxon>Bacillota</taxon>
        <taxon>Bacilli</taxon>
        <taxon>Lactobacillales</taxon>
        <taxon>Lactobacillaceae</taxon>
        <taxon>Ligilactobacillus</taxon>
    </lineage>
</organism>
<dbReference type="PANTHER" id="PTHR33744:SF1">
    <property type="entry name" value="DNA-BINDING TRANSCRIPTIONAL ACTIVATOR ADER"/>
    <property type="match status" value="1"/>
</dbReference>
<comment type="similarity">
    <text evidence="1">Belongs to the CdaR family.</text>
</comment>
<proteinExistence type="inferred from homology"/>
<dbReference type="SUPFAM" id="SSF55781">
    <property type="entry name" value="GAF domain-like"/>
    <property type="match status" value="2"/>
</dbReference>
<dbReference type="Gene3D" id="3.30.450.40">
    <property type="match status" value="2"/>
</dbReference>
<evidence type="ECO:0000259" key="3">
    <source>
        <dbReference type="Pfam" id="PF17853"/>
    </source>
</evidence>
<dbReference type="Pfam" id="PF13556">
    <property type="entry name" value="HTH_30"/>
    <property type="match status" value="1"/>
</dbReference>
<dbReference type="InterPro" id="IPR025736">
    <property type="entry name" value="PucR_C-HTH_dom"/>
</dbReference>
<gene>
    <name evidence="4" type="ORF">LPAF129_11000</name>
</gene>
<dbReference type="Pfam" id="PF17853">
    <property type="entry name" value="GGDEF_2"/>
    <property type="match status" value="1"/>
</dbReference>
<dbReference type="RefSeq" id="WP_244055163.1">
    <property type="nucleotide sequence ID" value="NZ_BQXH01000008.1"/>
</dbReference>
<dbReference type="InterPro" id="IPR042070">
    <property type="entry name" value="PucR_C-HTH_sf"/>
</dbReference>
<accession>A0ABQ5JH58</accession>
<feature type="domain" description="PucR C-terminal helix-turn-helix" evidence="2">
    <location>
        <begin position="666"/>
        <end position="723"/>
    </location>
</feature>
<dbReference type="EMBL" id="BQXH01000008">
    <property type="protein sequence ID" value="GKS81414.1"/>
    <property type="molecule type" value="Genomic_DNA"/>
</dbReference>
<evidence type="ECO:0000313" key="5">
    <source>
        <dbReference type="Proteomes" id="UP001055149"/>
    </source>
</evidence>
<comment type="caution">
    <text evidence="4">The sequence shown here is derived from an EMBL/GenBank/DDBJ whole genome shotgun (WGS) entry which is preliminary data.</text>
</comment>
<feature type="domain" description="CdaR GGDEF-like" evidence="3">
    <location>
        <begin position="484"/>
        <end position="613"/>
    </location>
</feature>
<dbReference type="InterPro" id="IPR051448">
    <property type="entry name" value="CdaR-like_regulators"/>
</dbReference>
<dbReference type="Gene3D" id="1.10.10.2840">
    <property type="entry name" value="PucR C-terminal helix-turn-helix domain"/>
    <property type="match status" value="1"/>
</dbReference>
<evidence type="ECO:0000259" key="2">
    <source>
        <dbReference type="Pfam" id="PF13556"/>
    </source>
</evidence>
<reference evidence="4" key="1">
    <citation type="journal article" date="2022" name="Int. J. Syst. Evol. Microbiol.">
        <title>A novel species of lactic acid bacteria, Ligilactobacillus pabuli sp. nov., isolated from alfalfa silage.</title>
        <authorList>
            <person name="Tohno M."/>
            <person name="Tanizawa Y."/>
            <person name="Sawada H."/>
            <person name="Sakamoto M."/>
            <person name="Ohkuma M."/>
            <person name="Kobayashi H."/>
        </authorList>
    </citation>
    <scope>NUCLEOTIDE SEQUENCE</scope>
    <source>
        <strain evidence="4">AF129</strain>
    </source>
</reference>
<dbReference type="InterPro" id="IPR029016">
    <property type="entry name" value="GAF-like_dom_sf"/>
</dbReference>
<evidence type="ECO:0000313" key="4">
    <source>
        <dbReference type="EMBL" id="GKS81414.1"/>
    </source>
</evidence>
<dbReference type="PANTHER" id="PTHR33744">
    <property type="entry name" value="CARBOHYDRATE DIACID REGULATOR"/>
    <property type="match status" value="1"/>
</dbReference>
<evidence type="ECO:0008006" key="6">
    <source>
        <dbReference type="Google" id="ProtNLM"/>
    </source>
</evidence>
<keyword evidence="5" id="KW-1185">Reference proteome</keyword>
<dbReference type="InterPro" id="IPR041522">
    <property type="entry name" value="CdaR_GGDEF"/>
</dbReference>
<sequence>MTAAERTIKEQEFITSVTQHMKELSHKVMKFDTRDEVLNYTAQMFAEHFKCDLVAVGTIANNQIELSSSNTKKFDLSPIFPFPTSKIDPRFFQTSMSSGSAEFLQYTQVSRYFEDIGFQSWFTVPLVDDQTIIGLCIVGYQNKNVLYHDLQSRFDEMGKFIGVALNLISRNEEKEKSLFEMQMLSSDLNLSSVIESLVKKTIVFCGRETTSRSAAIYLFNEKRDRLTVCEPVYGVNEKSSVIPLISNNSLHAYFPNVETTGYTTMTIPLTVGLSLIGVLYVQKEAGYIYTNSDLTNLQMYANYFAVMYENAQLSYKEHKQKENLQELFKIQQSMLHQTIHSENFKQINASFSQLFNSSIVLYDRYFNLLDYCLKKDDPLTKTQLVAAGKKSHQLKQKKPTSITFSENRAFQLLEITDGSDSHGFLALENTTKVDPELFIIMLNMVRSIYSLQFIKKEIKATSIENIKTELVSQLFSEQIKDQQKLATDAGTFNWDLQRPYYTAIFAFREEQPTTTNLLEQQTKKRTAFSLMKQIILRLIPTAITVVYDHQLVVFIPESAFLETDFWATFFKRVKHVSQREGFTHDFVLGIGGLANQPTDYREAYQKAEKTLNVLLKDKVGSDYALYDELGSYTVLNTFKDDPTTAFFVRKYLKKLYQESQNNQVNLFKTLAVYLDNNGNVTQTAKDLYLHRSTLVYRLNKIQEILELNIDDTNERFNLQLAYKMSDLYDETIFD</sequence>
<evidence type="ECO:0000256" key="1">
    <source>
        <dbReference type="ARBA" id="ARBA00006754"/>
    </source>
</evidence>